<reference evidence="7 8" key="1">
    <citation type="submission" date="2017-05" db="EMBL/GenBank/DDBJ databases">
        <title>Vagococcus spp. assemblies.</title>
        <authorList>
            <person name="Gulvik C.A."/>
        </authorList>
    </citation>
    <scope>NUCLEOTIDE SEQUENCE [LARGE SCALE GENOMIC DNA]</scope>
    <source>
        <strain evidence="7 8">LMG 24798</strain>
    </source>
</reference>
<dbReference type="InterPro" id="IPR015424">
    <property type="entry name" value="PyrdxlP-dep_Trfase"/>
</dbReference>
<dbReference type="NCBIfam" id="TIGR04350">
    <property type="entry name" value="C_S_lyase_PatB"/>
    <property type="match status" value="1"/>
</dbReference>
<dbReference type="PANTHER" id="PTHR43525:SF1">
    <property type="entry name" value="PROTEIN MALY"/>
    <property type="match status" value="1"/>
</dbReference>
<dbReference type="EMBL" id="NGKC01000002">
    <property type="protein sequence ID" value="RSU13928.1"/>
    <property type="molecule type" value="Genomic_DNA"/>
</dbReference>
<dbReference type="InterPro" id="IPR027619">
    <property type="entry name" value="C-S_lyase_PatB-like"/>
</dbReference>
<protein>
    <recommendedName>
        <fullName evidence="2">cysteine-S-conjugate beta-lyase</fullName>
        <ecNumber evidence="2">4.4.1.13</ecNumber>
    </recommendedName>
</protein>
<dbReference type="OrthoDB" id="9802872at2"/>
<dbReference type="Gene3D" id="3.40.640.10">
    <property type="entry name" value="Type I PLP-dependent aspartate aminotransferase-like (Major domain)"/>
    <property type="match status" value="1"/>
</dbReference>
<dbReference type="PANTHER" id="PTHR43525">
    <property type="entry name" value="PROTEIN MALY"/>
    <property type="match status" value="1"/>
</dbReference>
<feature type="domain" description="Aminotransferase class I/classII large" evidence="6">
    <location>
        <begin position="29"/>
        <end position="380"/>
    </location>
</feature>
<keyword evidence="8" id="KW-1185">Reference proteome</keyword>
<comment type="caution">
    <text evidence="7">The sequence shown here is derived from an EMBL/GenBank/DDBJ whole genome shotgun (WGS) entry which is preliminary data.</text>
</comment>
<organism evidence="7 8">
    <name type="scientific">Vagococcus acidifermentans</name>
    <dbReference type="NCBI Taxonomy" id="564710"/>
    <lineage>
        <taxon>Bacteria</taxon>
        <taxon>Bacillati</taxon>
        <taxon>Bacillota</taxon>
        <taxon>Bacilli</taxon>
        <taxon>Lactobacillales</taxon>
        <taxon>Enterococcaceae</taxon>
        <taxon>Vagococcus</taxon>
    </lineage>
</organism>
<dbReference type="CDD" id="cd00609">
    <property type="entry name" value="AAT_like"/>
    <property type="match status" value="1"/>
</dbReference>
<keyword evidence="3" id="KW-0663">Pyridoxal phosphate</keyword>
<proteinExistence type="inferred from homology"/>
<keyword evidence="4 7" id="KW-0456">Lyase</keyword>
<dbReference type="InterPro" id="IPR004839">
    <property type="entry name" value="Aminotransferase_I/II_large"/>
</dbReference>
<dbReference type="AlphaFoldDB" id="A0A430B0S8"/>
<evidence type="ECO:0000256" key="5">
    <source>
        <dbReference type="ARBA" id="ARBA00037974"/>
    </source>
</evidence>
<evidence type="ECO:0000256" key="3">
    <source>
        <dbReference type="ARBA" id="ARBA00022898"/>
    </source>
</evidence>
<comment type="cofactor">
    <cofactor evidence="1">
        <name>pyridoxal 5'-phosphate</name>
        <dbReference type="ChEBI" id="CHEBI:597326"/>
    </cofactor>
</comment>
<dbReference type="SUPFAM" id="SSF53383">
    <property type="entry name" value="PLP-dependent transferases"/>
    <property type="match status" value="1"/>
</dbReference>
<dbReference type="Pfam" id="PF00155">
    <property type="entry name" value="Aminotran_1_2"/>
    <property type="match status" value="1"/>
</dbReference>
<evidence type="ECO:0000313" key="8">
    <source>
        <dbReference type="Proteomes" id="UP000286773"/>
    </source>
</evidence>
<comment type="similarity">
    <text evidence="5">Belongs to the class-II pyridoxal-phosphate-dependent aminotransferase family. MalY/PatB cystathionine beta-lyase subfamily.</text>
</comment>
<dbReference type="GO" id="GO:0030170">
    <property type="term" value="F:pyridoxal phosphate binding"/>
    <property type="evidence" value="ECO:0007669"/>
    <property type="project" value="InterPro"/>
</dbReference>
<dbReference type="InterPro" id="IPR015422">
    <property type="entry name" value="PyrdxlP-dep_Trfase_small"/>
</dbReference>
<dbReference type="RefSeq" id="WP_126812366.1">
    <property type="nucleotide sequence ID" value="NZ_NGKC01000002.1"/>
</dbReference>
<evidence type="ECO:0000256" key="2">
    <source>
        <dbReference type="ARBA" id="ARBA00012224"/>
    </source>
</evidence>
<evidence type="ECO:0000259" key="6">
    <source>
        <dbReference type="Pfam" id="PF00155"/>
    </source>
</evidence>
<dbReference type="Proteomes" id="UP000286773">
    <property type="component" value="Unassembled WGS sequence"/>
</dbReference>
<evidence type="ECO:0000256" key="4">
    <source>
        <dbReference type="ARBA" id="ARBA00023239"/>
    </source>
</evidence>
<sequence length="388" mass="44293">MNFNETLDRRGTYCTQWDFVKDRFGTDNLLPFTISDTDFALPDEVTHALNKRLSHPVFGYTRWNHTAFKEAVVGWYRERMQTDIQPDWLMYSPSVIYSVSKLIELHSDEGQGVVMQTPAYDAFFKTVIGQNRRVVDNPLIYHNQTYTIDFADLEEKLSQPENRILLLCSPHNPTGRVWREDELQRIVELCLTYHVFLIADEIHMDVLRKGQTHLPILKMMTEHVALVSSGSKTFNFPGLIFSYVICPDEHVRDKFSLILKNRDGLSSTSTLGMIATMTAYNECGYWVDELNSYIDGNIAFAADYLKQYLPDIRPVHSEATYLMWLDTAGCAVPMADIQEKLINKGGVAIMDGSIYGGNGSQFLRLNVGCPQSKLQDGLERMKQSLTAK</sequence>
<gene>
    <name evidence="7" type="ORF">CBF27_03230</name>
</gene>
<dbReference type="Gene3D" id="3.90.1150.10">
    <property type="entry name" value="Aspartate Aminotransferase, domain 1"/>
    <property type="match status" value="1"/>
</dbReference>
<evidence type="ECO:0000256" key="1">
    <source>
        <dbReference type="ARBA" id="ARBA00001933"/>
    </source>
</evidence>
<name>A0A430B0S8_9ENTE</name>
<dbReference type="InterPro" id="IPR015421">
    <property type="entry name" value="PyrdxlP-dep_Trfase_major"/>
</dbReference>
<dbReference type="EC" id="4.4.1.13" evidence="2"/>
<dbReference type="GO" id="GO:0047804">
    <property type="term" value="F:cysteine-S-conjugate beta-lyase activity"/>
    <property type="evidence" value="ECO:0007669"/>
    <property type="project" value="UniProtKB-EC"/>
</dbReference>
<accession>A0A430B0S8</accession>
<evidence type="ECO:0000313" key="7">
    <source>
        <dbReference type="EMBL" id="RSU13928.1"/>
    </source>
</evidence>
<dbReference type="InterPro" id="IPR051798">
    <property type="entry name" value="Class-II_PLP-Dep_Aminotrans"/>
</dbReference>